<protein>
    <submittedName>
        <fullName evidence="1">SFRICE_022884</fullName>
    </submittedName>
</protein>
<name>A0A2H1VA51_SPOFR</name>
<dbReference type="SUPFAM" id="SSF90112">
    <property type="entry name" value="Neurotransmitter-gated ion-channel transmembrane pore"/>
    <property type="match status" value="1"/>
</dbReference>
<dbReference type="InterPro" id="IPR036719">
    <property type="entry name" value="Neuro-gated_channel_TM_sf"/>
</dbReference>
<accession>A0A2H1VA51</accession>
<reference evidence="1" key="1">
    <citation type="submission" date="2016-07" db="EMBL/GenBank/DDBJ databases">
        <authorList>
            <person name="Bretaudeau A."/>
        </authorList>
    </citation>
    <scope>NUCLEOTIDE SEQUENCE</scope>
    <source>
        <strain evidence="1">Rice</strain>
        <tissue evidence="1">Whole body</tissue>
    </source>
</reference>
<dbReference type="GO" id="GO:0016020">
    <property type="term" value="C:membrane"/>
    <property type="evidence" value="ECO:0007669"/>
    <property type="project" value="InterPro"/>
</dbReference>
<sequence>MDTEGVTILLSQTVFSLLVGHVITKTSEAIPLIVSPSLETDLCFYSALAALSTLEIELLHFKFVLLKYVAKQTLSKADRHAATDVSFEHDFELVEK</sequence>
<evidence type="ECO:0000313" key="1">
    <source>
        <dbReference type="EMBL" id="SOQ37723.1"/>
    </source>
</evidence>
<dbReference type="InterPro" id="IPR038050">
    <property type="entry name" value="Neuro_actylchol_rec"/>
</dbReference>
<proteinExistence type="predicted"/>
<dbReference type="EMBL" id="ODYU01001477">
    <property type="protein sequence ID" value="SOQ37723.1"/>
    <property type="molecule type" value="Genomic_DNA"/>
</dbReference>
<organism evidence="1">
    <name type="scientific">Spodoptera frugiperda</name>
    <name type="common">Fall armyworm</name>
    <dbReference type="NCBI Taxonomy" id="7108"/>
    <lineage>
        <taxon>Eukaryota</taxon>
        <taxon>Metazoa</taxon>
        <taxon>Ecdysozoa</taxon>
        <taxon>Arthropoda</taxon>
        <taxon>Hexapoda</taxon>
        <taxon>Insecta</taxon>
        <taxon>Pterygota</taxon>
        <taxon>Neoptera</taxon>
        <taxon>Endopterygota</taxon>
        <taxon>Lepidoptera</taxon>
        <taxon>Glossata</taxon>
        <taxon>Ditrysia</taxon>
        <taxon>Noctuoidea</taxon>
        <taxon>Noctuidae</taxon>
        <taxon>Amphipyrinae</taxon>
        <taxon>Spodoptera</taxon>
    </lineage>
</organism>
<dbReference type="GO" id="GO:0006811">
    <property type="term" value="P:monoatomic ion transport"/>
    <property type="evidence" value="ECO:0007669"/>
    <property type="project" value="InterPro"/>
</dbReference>
<gene>
    <name evidence="1" type="ORF">SFRICE_022884</name>
</gene>
<dbReference type="Gene3D" id="1.20.58.390">
    <property type="entry name" value="Neurotransmitter-gated ion-channel transmembrane domain"/>
    <property type="match status" value="1"/>
</dbReference>
<dbReference type="AlphaFoldDB" id="A0A2H1VA51"/>